<dbReference type="PANTHER" id="PTHR31415">
    <property type="entry name" value="OS05G0367900 PROTEIN"/>
    <property type="match status" value="1"/>
</dbReference>
<accession>A0A8T0VJ26</accession>
<dbReference type="InterPro" id="IPR044839">
    <property type="entry name" value="NDR1-like"/>
</dbReference>
<evidence type="ECO:0000313" key="4">
    <source>
        <dbReference type="EMBL" id="KAG2636272.1"/>
    </source>
</evidence>
<dbReference type="AlphaFoldDB" id="A0A8T0VJ26"/>
<evidence type="ECO:0000313" key="5">
    <source>
        <dbReference type="Proteomes" id="UP000823388"/>
    </source>
</evidence>
<comment type="subcellular location">
    <subcellularLocation>
        <location evidence="1">Membrane</location>
    </subcellularLocation>
</comment>
<evidence type="ECO:0000256" key="2">
    <source>
        <dbReference type="ARBA" id="ARBA00023136"/>
    </source>
</evidence>
<proteinExistence type="predicted"/>
<dbReference type="GO" id="GO:0009506">
    <property type="term" value="C:plasmodesma"/>
    <property type="evidence" value="ECO:0007669"/>
    <property type="project" value="TreeGrafter"/>
</dbReference>
<keyword evidence="2 3" id="KW-0472">Membrane</keyword>
<keyword evidence="5" id="KW-1185">Reference proteome</keyword>
<reference evidence="4" key="1">
    <citation type="submission" date="2020-05" db="EMBL/GenBank/DDBJ databases">
        <title>WGS assembly of Panicum virgatum.</title>
        <authorList>
            <person name="Lovell J.T."/>
            <person name="Jenkins J."/>
            <person name="Shu S."/>
            <person name="Juenger T.E."/>
            <person name="Schmutz J."/>
        </authorList>
    </citation>
    <scope>NUCLEOTIDE SEQUENCE</scope>
    <source>
        <strain evidence="4">AP13</strain>
    </source>
</reference>
<comment type="caution">
    <text evidence="4">The sequence shown here is derived from an EMBL/GenBank/DDBJ whole genome shotgun (WGS) entry which is preliminary data.</text>
</comment>
<evidence type="ECO:0000256" key="3">
    <source>
        <dbReference type="SAM" id="Phobius"/>
    </source>
</evidence>
<dbReference type="PANTHER" id="PTHR31415:SF67">
    <property type="entry name" value="OS04G0114300 PROTEIN"/>
    <property type="match status" value="1"/>
</dbReference>
<gene>
    <name evidence="4" type="ORF">PVAP13_2NG443700</name>
</gene>
<keyword evidence="3" id="KW-0812">Transmembrane</keyword>
<evidence type="ECO:0008006" key="6">
    <source>
        <dbReference type="Google" id="ProtNLM"/>
    </source>
</evidence>
<protein>
    <recommendedName>
        <fullName evidence="6">Late embryogenesis abundant protein LEA-2 subgroup domain-containing protein</fullName>
    </recommendedName>
</protein>
<dbReference type="GO" id="GO:0098542">
    <property type="term" value="P:defense response to other organism"/>
    <property type="evidence" value="ECO:0007669"/>
    <property type="project" value="InterPro"/>
</dbReference>
<evidence type="ECO:0000256" key="1">
    <source>
        <dbReference type="ARBA" id="ARBA00004370"/>
    </source>
</evidence>
<sequence length="234" mass="24478">MDDDDDFDCGDFVVACCCADSDTHSSSRRSRYVVVAVCCCCLLAALVLAAVFVAAYAFVVPVRVTVDDAALARLALAAPAPSSCTNGSCTGTGAGTAISYDLSVGVALHNHNWAMAIWRRGALDAELRFRGSTFARARLAGDGEGRGDRIRALRKEVYRLAVAAESAPVALGPVAAAELAGQSAAGVFELELAVFGEVKYEAHARRRAIEVTCALRLSPSTATAPAAFERVKCT</sequence>
<name>A0A8T0VJ26_PANVG</name>
<dbReference type="EMBL" id="CM029040">
    <property type="protein sequence ID" value="KAG2636272.1"/>
    <property type="molecule type" value="Genomic_DNA"/>
</dbReference>
<dbReference type="GO" id="GO:0005886">
    <property type="term" value="C:plasma membrane"/>
    <property type="evidence" value="ECO:0007669"/>
    <property type="project" value="TreeGrafter"/>
</dbReference>
<dbReference type="Proteomes" id="UP000823388">
    <property type="component" value="Chromosome 2N"/>
</dbReference>
<feature type="transmembrane region" description="Helical" evidence="3">
    <location>
        <begin position="32"/>
        <end position="59"/>
    </location>
</feature>
<organism evidence="4 5">
    <name type="scientific">Panicum virgatum</name>
    <name type="common">Blackwell switchgrass</name>
    <dbReference type="NCBI Taxonomy" id="38727"/>
    <lineage>
        <taxon>Eukaryota</taxon>
        <taxon>Viridiplantae</taxon>
        <taxon>Streptophyta</taxon>
        <taxon>Embryophyta</taxon>
        <taxon>Tracheophyta</taxon>
        <taxon>Spermatophyta</taxon>
        <taxon>Magnoliopsida</taxon>
        <taxon>Liliopsida</taxon>
        <taxon>Poales</taxon>
        <taxon>Poaceae</taxon>
        <taxon>PACMAD clade</taxon>
        <taxon>Panicoideae</taxon>
        <taxon>Panicodae</taxon>
        <taxon>Paniceae</taxon>
        <taxon>Panicinae</taxon>
        <taxon>Panicum</taxon>
        <taxon>Panicum sect. Hiantes</taxon>
    </lineage>
</organism>
<keyword evidence="3" id="KW-1133">Transmembrane helix</keyword>